<keyword evidence="2" id="KW-0418">Kinase</keyword>
<evidence type="ECO:0000256" key="1">
    <source>
        <dbReference type="ARBA" id="ARBA00006479"/>
    </source>
</evidence>
<dbReference type="Pfam" id="PF00480">
    <property type="entry name" value="ROK"/>
    <property type="match status" value="1"/>
</dbReference>
<dbReference type="Proteomes" id="UP000321464">
    <property type="component" value="Unassembled WGS sequence"/>
</dbReference>
<dbReference type="Pfam" id="PF13412">
    <property type="entry name" value="HTH_24"/>
    <property type="match status" value="1"/>
</dbReference>
<dbReference type="EMBL" id="BJYR01000002">
    <property type="protein sequence ID" value="GEN98606.1"/>
    <property type="molecule type" value="Genomic_DNA"/>
</dbReference>
<keyword evidence="3" id="KW-1185">Reference proteome</keyword>
<dbReference type="Gene3D" id="3.30.420.40">
    <property type="match status" value="2"/>
</dbReference>
<keyword evidence="2" id="KW-0808">Transferase</keyword>
<dbReference type="RefSeq" id="WP_147157980.1">
    <property type="nucleotide sequence ID" value="NZ_BJYR01000002.1"/>
</dbReference>
<evidence type="ECO:0000313" key="3">
    <source>
        <dbReference type="Proteomes" id="UP000321464"/>
    </source>
</evidence>
<sequence length="388" mass="40781">MNLGLTRSGYRGATIEDAGAHNTQIVLRAIRAQGTLTKAELARQTGLAHPTVTNITRRLMERGLLRTAGMQRGGRGQPATRLVINAEGAHAIGLNVDRDHITMVLTDFAGTVKARLDSEVAFALPEQVRTFYRRNLDKLLAMAGVEAEAITGIGLALPDGLGVVDLPGMPGDYVQWSATNLEALFAEPLGKPIFIENDAAAAAIGEMQFGRGQREQSFFYILISYGLGGGLVVGGHYDRGADGRSGEIGFMGVPGEGGAVVPLQSIVSIAGLNRRLQQAGRAPFAQGEASAADAALQRVLDDWIEECARALVQPLVAVNLLINPGVVLVGGRLPMPLLERLTQRTNLMLRSGGRDAPAIAPVTPAALAEDASAVGAALLSFDDLALAD</sequence>
<dbReference type="InterPro" id="IPR036388">
    <property type="entry name" value="WH-like_DNA-bd_sf"/>
</dbReference>
<reference evidence="2 3" key="1">
    <citation type="submission" date="2019-07" db="EMBL/GenBank/DDBJ databases">
        <title>Whole genome shotgun sequence of Novosphingobium sediminis NBRC 106119.</title>
        <authorList>
            <person name="Hosoyama A."/>
            <person name="Uohara A."/>
            <person name="Ohji S."/>
            <person name="Ichikawa N."/>
        </authorList>
    </citation>
    <scope>NUCLEOTIDE SEQUENCE [LARGE SCALE GENOMIC DNA]</scope>
    <source>
        <strain evidence="2 3">NBRC 106119</strain>
    </source>
</reference>
<dbReference type="SUPFAM" id="SSF53067">
    <property type="entry name" value="Actin-like ATPase domain"/>
    <property type="match status" value="1"/>
</dbReference>
<name>A0A512AG19_9SPHN</name>
<gene>
    <name evidence="2" type="primary">xylR</name>
    <name evidence="2" type="ORF">NSE01_04390</name>
</gene>
<dbReference type="OrthoDB" id="49685at2"/>
<comment type="caution">
    <text evidence="2">The sequence shown here is derived from an EMBL/GenBank/DDBJ whole genome shotgun (WGS) entry which is preliminary data.</text>
</comment>
<dbReference type="PANTHER" id="PTHR18964:SF149">
    <property type="entry name" value="BIFUNCTIONAL UDP-N-ACETYLGLUCOSAMINE 2-EPIMERASE_N-ACETYLMANNOSAMINE KINASE"/>
    <property type="match status" value="1"/>
</dbReference>
<comment type="similarity">
    <text evidence="1">Belongs to the ROK (NagC/XylR) family.</text>
</comment>
<dbReference type="Gene3D" id="1.10.10.10">
    <property type="entry name" value="Winged helix-like DNA-binding domain superfamily/Winged helix DNA-binding domain"/>
    <property type="match status" value="1"/>
</dbReference>
<dbReference type="GO" id="GO:0016301">
    <property type="term" value="F:kinase activity"/>
    <property type="evidence" value="ECO:0007669"/>
    <property type="project" value="UniProtKB-KW"/>
</dbReference>
<dbReference type="InterPro" id="IPR000600">
    <property type="entry name" value="ROK"/>
</dbReference>
<dbReference type="InterPro" id="IPR043129">
    <property type="entry name" value="ATPase_NBD"/>
</dbReference>
<dbReference type="AlphaFoldDB" id="A0A512AG19"/>
<dbReference type="InterPro" id="IPR036390">
    <property type="entry name" value="WH_DNA-bd_sf"/>
</dbReference>
<dbReference type="SUPFAM" id="SSF46785">
    <property type="entry name" value="Winged helix' DNA-binding domain"/>
    <property type="match status" value="1"/>
</dbReference>
<proteinExistence type="inferred from homology"/>
<dbReference type="PANTHER" id="PTHR18964">
    <property type="entry name" value="ROK (REPRESSOR, ORF, KINASE) FAMILY"/>
    <property type="match status" value="1"/>
</dbReference>
<evidence type="ECO:0000313" key="2">
    <source>
        <dbReference type="EMBL" id="GEN98606.1"/>
    </source>
</evidence>
<protein>
    <submittedName>
        <fullName evidence="2">Sugar kinase</fullName>
    </submittedName>
</protein>
<accession>A0A512AG19</accession>
<organism evidence="2 3">
    <name type="scientific">Novosphingobium sediminis</name>
    <dbReference type="NCBI Taxonomy" id="707214"/>
    <lineage>
        <taxon>Bacteria</taxon>
        <taxon>Pseudomonadati</taxon>
        <taxon>Pseudomonadota</taxon>
        <taxon>Alphaproteobacteria</taxon>
        <taxon>Sphingomonadales</taxon>
        <taxon>Sphingomonadaceae</taxon>
        <taxon>Novosphingobium</taxon>
    </lineage>
</organism>